<dbReference type="SUPFAM" id="SSF54236">
    <property type="entry name" value="Ubiquitin-like"/>
    <property type="match status" value="1"/>
</dbReference>
<dbReference type="Proteomes" id="UP000182444">
    <property type="component" value="Chromosome 1F"/>
</dbReference>
<dbReference type="KEGG" id="yli:7009611"/>
<evidence type="ECO:0000313" key="2">
    <source>
        <dbReference type="EMBL" id="AOW06779.1"/>
    </source>
</evidence>
<dbReference type="Proteomes" id="UP000256601">
    <property type="component" value="Unassembled WGS sequence"/>
</dbReference>
<dbReference type="InterPro" id="IPR000626">
    <property type="entry name" value="Ubiquitin-like_dom"/>
</dbReference>
<dbReference type="Pfam" id="PF11976">
    <property type="entry name" value="Rad60-SLD"/>
    <property type="match status" value="1"/>
</dbReference>
<dbReference type="VEuPathDB" id="FungiDB:YALI0_F06826g"/>
<dbReference type="GO" id="GO:0005940">
    <property type="term" value="C:septin ring"/>
    <property type="evidence" value="ECO:0007669"/>
    <property type="project" value="EnsemblFungi"/>
</dbReference>
<dbReference type="GO" id="GO:0016925">
    <property type="term" value="P:protein sumoylation"/>
    <property type="evidence" value="ECO:0007669"/>
    <property type="project" value="EnsemblFungi"/>
</dbReference>
<dbReference type="AlphaFoldDB" id="A0A1H6PM24"/>
<sequence>MSEETQPKVDSSEHVNIKVTDSSSEIFFKIKKSTQLKKLIDAFCQRQGKQKSSLRFLYDGQRVTDTDTPETLQIEDGDTIEAHQEQLGGC</sequence>
<dbReference type="OMA" id="MKIYCAR"/>
<dbReference type="EMBL" id="KZ857325">
    <property type="protein sequence ID" value="RDW28584.1"/>
    <property type="molecule type" value="Genomic_DNA"/>
</dbReference>
<dbReference type="eggNOG" id="KOG1769">
    <property type="taxonomic scope" value="Eukaryota"/>
</dbReference>
<dbReference type="EMBL" id="CP017558">
    <property type="protein sequence ID" value="AOW06779.1"/>
    <property type="molecule type" value="Genomic_DNA"/>
</dbReference>
<reference evidence="3 5" key="2">
    <citation type="submission" date="2018-07" db="EMBL/GenBank/DDBJ databases">
        <title>Draft Genome Assemblies for Five Robust Yarrowia lipolytica Strains Exhibiting High Lipid Production and Pentose Sugar Utilization and Sugar Alcohol Secretion from Undetoxified Lignocellulosic Biomass Hydrolysates.</title>
        <authorList>
            <consortium name="DOE Joint Genome Institute"/>
            <person name="Walker C."/>
            <person name="Ryu S."/>
            <person name="Na H."/>
            <person name="Zane M."/>
            <person name="LaButti K."/>
            <person name="Lipzen A."/>
            <person name="Haridas S."/>
            <person name="Barry K."/>
            <person name="Grigoriev I.V."/>
            <person name="Quarterman J."/>
            <person name="Slininger P."/>
            <person name="Dien B."/>
            <person name="Trinh C.T."/>
        </authorList>
    </citation>
    <scope>NUCLEOTIDE SEQUENCE [LARGE SCALE GENOMIC DNA]</scope>
    <source>
        <strain evidence="3 5">YB392</strain>
    </source>
</reference>
<name>A0A1H6PM24_YARLL</name>
<gene>
    <name evidence="3" type="ORF">B0I71DRAFT_127301</name>
    <name evidence="2" type="ORF">YALI1_F10115g</name>
</gene>
<accession>A0A1H6PM24</accession>
<dbReference type="CDD" id="cd16116">
    <property type="entry name" value="Ubl_Smt3_like"/>
    <property type="match status" value="1"/>
</dbReference>
<proteinExistence type="predicted"/>
<dbReference type="GO" id="GO:0000794">
    <property type="term" value="C:condensed nuclear chromosome"/>
    <property type="evidence" value="ECO:0007669"/>
    <property type="project" value="EnsemblFungi"/>
</dbReference>
<protein>
    <submittedName>
        <fullName evidence="3">Ubiquitin-related domain-containing protein</fullName>
    </submittedName>
</protein>
<evidence type="ECO:0000313" key="4">
    <source>
        <dbReference type="Proteomes" id="UP000182444"/>
    </source>
</evidence>
<organism evidence="2 4">
    <name type="scientific">Yarrowia lipolytica</name>
    <name type="common">Candida lipolytica</name>
    <dbReference type="NCBI Taxonomy" id="4952"/>
    <lineage>
        <taxon>Eukaryota</taxon>
        <taxon>Fungi</taxon>
        <taxon>Dikarya</taxon>
        <taxon>Ascomycota</taxon>
        <taxon>Saccharomycotina</taxon>
        <taxon>Dipodascomycetes</taxon>
        <taxon>Dipodascales</taxon>
        <taxon>Dipodascales incertae sedis</taxon>
        <taxon>Yarrowia</taxon>
    </lineage>
</organism>
<dbReference type="GO" id="GO:0042802">
    <property type="term" value="F:identical protein binding"/>
    <property type="evidence" value="ECO:0007669"/>
    <property type="project" value="EnsemblFungi"/>
</dbReference>
<dbReference type="VEuPathDB" id="FungiDB:YALI1_F10115g"/>
<dbReference type="RefSeq" id="XP_002143107.1">
    <property type="nucleotide sequence ID" value="XM_002143071.1"/>
</dbReference>
<dbReference type="FunFam" id="3.10.20.90:FF:000155">
    <property type="entry name" value="Ubiquitin-like protein SMT3"/>
    <property type="match status" value="1"/>
</dbReference>
<dbReference type="OrthoDB" id="442921at2759"/>
<dbReference type="PROSITE" id="PS50053">
    <property type="entry name" value="UBIQUITIN_2"/>
    <property type="match status" value="1"/>
</dbReference>
<dbReference type="GeneID" id="7009611"/>
<reference evidence="2 4" key="1">
    <citation type="journal article" date="2016" name="PLoS ONE">
        <title>Sequence Assembly of Yarrowia lipolytica Strain W29/CLIB89 Shows Transposable Element Diversity.</title>
        <authorList>
            <person name="Magnan C."/>
            <person name="Yu J."/>
            <person name="Chang I."/>
            <person name="Jahn E."/>
            <person name="Kanomata Y."/>
            <person name="Wu J."/>
            <person name="Zeller M."/>
            <person name="Oakes M."/>
            <person name="Baldi P."/>
            <person name="Sandmeyer S."/>
        </authorList>
    </citation>
    <scope>NUCLEOTIDE SEQUENCE [LARGE SCALE GENOMIC DNA]</scope>
    <source>
        <strain evidence="2">CLIB89</strain>
        <strain evidence="4">CLIB89(W29)</strain>
    </source>
</reference>
<evidence type="ECO:0000259" key="1">
    <source>
        <dbReference type="PROSITE" id="PS50053"/>
    </source>
</evidence>
<evidence type="ECO:0000313" key="3">
    <source>
        <dbReference type="EMBL" id="RDW28584.1"/>
    </source>
</evidence>
<dbReference type="PANTHER" id="PTHR10562">
    <property type="entry name" value="SMALL UBIQUITIN-RELATED MODIFIER"/>
    <property type="match status" value="1"/>
</dbReference>
<dbReference type="InterPro" id="IPR029071">
    <property type="entry name" value="Ubiquitin-like_domsf"/>
</dbReference>
<dbReference type="InterPro" id="IPR022617">
    <property type="entry name" value="Rad60/SUMO-like_dom"/>
</dbReference>
<evidence type="ECO:0000313" key="5">
    <source>
        <dbReference type="Proteomes" id="UP000256601"/>
    </source>
</evidence>
<dbReference type="SMART" id="SM00213">
    <property type="entry name" value="UBQ"/>
    <property type="match status" value="1"/>
</dbReference>
<dbReference type="GO" id="GO:0031386">
    <property type="term" value="F:protein tag activity"/>
    <property type="evidence" value="ECO:0007669"/>
    <property type="project" value="EnsemblFungi"/>
</dbReference>
<feature type="domain" description="Ubiquitin-like" evidence="1">
    <location>
        <begin position="13"/>
        <end position="89"/>
    </location>
</feature>
<dbReference type="Gene3D" id="3.10.20.90">
    <property type="entry name" value="Phosphatidylinositol 3-kinase Catalytic Subunit, Chain A, domain 1"/>
    <property type="match status" value="1"/>
</dbReference>